<evidence type="ECO:0008006" key="3">
    <source>
        <dbReference type="Google" id="ProtNLM"/>
    </source>
</evidence>
<dbReference type="AlphaFoldDB" id="A0A1V1P3Q6"/>
<accession>A0A1V1P3Q6</accession>
<evidence type="ECO:0000313" key="2">
    <source>
        <dbReference type="Proteomes" id="UP000189670"/>
    </source>
</evidence>
<dbReference type="EMBL" id="ATBP01000645">
    <property type="protein sequence ID" value="ETR69428.1"/>
    <property type="molecule type" value="Genomic_DNA"/>
</dbReference>
<gene>
    <name evidence="1" type="ORF">OMM_03940</name>
</gene>
<name>A0A1V1P3Q6_9BACT</name>
<comment type="caution">
    <text evidence="1">The sequence shown here is derived from an EMBL/GenBank/DDBJ whole genome shotgun (WGS) entry which is preliminary data.</text>
</comment>
<proteinExistence type="predicted"/>
<dbReference type="PROSITE" id="PS00018">
    <property type="entry name" value="EF_HAND_1"/>
    <property type="match status" value="1"/>
</dbReference>
<organism evidence="1 2">
    <name type="scientific">Candidatus Magnetoglobus multicellularis str. Araruama</name>
    <dbReference type="NCBI Taxonomy" id="890399"/>
    <lineage>
        <taxon>Bacteria</taxon>
        <taxon>Pseudomonadati</taxon>
        <taxon>Thermodesulfobacteriota</taxon>
        <taxon>Desulfobacteria</taxon>
        <taxon>Desulfobacterales</taxon>
        <taxon>Desulfobacteraceae</taxon>
        <taxon>Candidatus Magnetoglobus</taxon>
    </lineage>
</organism>
<reference evidence="2" key="1">
    <citation type="submission" date="2012-11" db="EMBL/GenBank/DDBJ databases">
        <authorList>
            <person name="Lucero-Rivera Y.E."/>
            <person name="Tovar-Ramirez D."/>
        </authorList>
    </citation>
    <scope>NUCLEOTIDE SEQUENCE [LARGE SCALE GENOMIC DNA]</scope>
    <source>
        <strain evidence="2">Araruama</strain>
    </source>
</reference>
<dbReference type="InterPro" id="IPR018247">
    <property type="entry name" value="EF_Hand_1_Ca_BS"/>
</dbReference>
<dbReference type="Proteomes" id="UP000189670">
    <property type="component" value="Unassembled WGS sequence"/>
</dbReference>
<evidence type="ECO:0000313" key="1">
    <source>
        <dbReference type="EMBL" id="ETR69428.1"/>
    </source>
</evidence>
<sequence>MKYIITSVIIISFTVAADVFAAMPVVSISSDLTVSVSEDVVDIPVYISGALSNDIGGFILRLDYTDNLSNPRLITIDTLTQGKDVQSGPPTDGMGGKFAIGLIAGFAPKADGLMLIVRLDVSTDFERSDIIFLLNKSRLHTSGFQEIDTSFQSGHLFRPDPLLVTLVYCNVEFSQYPILRWKTEINIDTEAFRIWRREESDSTFTLHSDPIQTTEGFMQGALYTWYDMTADPGKQYQYKLESLCNDGTNEFFEFTLRKHHLPDVNNDHQVNLIDVLMLLKKISDLP</sequence>
<protein>
    <recommendedName>
        <fullName evidence="3">Cohesin domain-containing protein</fullName>
    </recommendedName>
</protein>